<dbReference type="SFLD" id="SFLDS00052">
    <property type="entry name" value="Ferric_Reductase_Domain"/>
    <property type="match status" value="1"/>
</dbReference>
<keyword evidence="2" id="KW-0813">Transport</keyword>
<feature type="transmembrane region" description="Helical" evidence="7">
    <location>
        <begin position="50"/>
        <end position="69"/>
    </location>
</feature>
<dbReference type="InterPro" id="IPR013130">
    <property type="entry name" value="Fe3_Rdtase_TM_dom"/>
</dbReference>
<dbReference type="AlphaFoldDB" id="A0A8H4RF85"/>
<evidence type="ECO:0000259" key="9">
    <source>
        <dbReference type="PROSITE" id="PS51384"/>
    </source>
</evidence>
<dbReference type="Gene3D" id="3.40.50.80">
    <property type="entry name" value="Nucleotide-binding domain of ferredoxin-NADP reductase (FNR) module"/>
    <property type="match status" value="1"/>
</dbReference>
<evidence type="ECO:0000256" key="7">
    <source>
        <dbReference type="SAM" id="Phobius"/>
    </source>
</evidence>
<gene>
    <name evidence="10" type="ORF">G7Y89_g9137</name>
</gene>
<evidence type="ECO:0000313" key="10">
    <source>
        <dbReference type="EMBL" id="KAF4629012.1"/>
    </source>
</evidence>
<keyword evidence="3 7" id="KW-0812">Transmembrane</keyword>
<dbReference type="GO" id="GO:0006826">
    <property type="term" value="P:iron ion transport"/>
    <property type="evidence" value="ECO:0007669"/>
    <property type="project" value="TreeGrafter"/>
</dbReference>
<dbReference type="GO" id="GO:0006879">
    <property type="term" value="P:intracellular iron ion homeostasis"/>
    <property type="evidence" value="ECO:0007669"/>
    <property type="project" value="TreeGrafter"/>
</dbReference>
<evidence type="ECO:0000256" key="1">
    <source>
        <dbReference type="ARBA" id="ARBA00004141"/>
    </source>
</evidence>
<dbReference type="Pfam" id="PF08022">
    <property type="entry name" value="FAD_binding_8"/>
    <property type="match status" value="1"/>
</dbReference>
<dbReference type="OrthoDB" id="17725at2759"/>
<accession>A0A8H4RF85</accession>
<keyword evidence="6 7" id="KW-0472">Membrane</keyword>
<dbReference type="PANTHER" id="PTHR32361:SF28">
    <property type="entry name" value="FRP1P"/>
    <property type="match status" value="1"/>
</dbReference>
<evidence type="ECO:0000256" key="2">
    <source>
        <dbReference type="ARBA" id="ARBA00022448"/>
    </source>
</evidence>
<feature type="chain" id="PRO_5034905726" description="FAD-binding FR-type domain-containing protein" evidence="8">
    <location>
        <begin position="24"/>
        <end position="662"/>
    </location>
</feature>
<keyword evidence="8" id="KW-0732">Signal</keyword>
<sequence length="662" mass="73097">MAAAWLREAGALLFAATTTVTAAAGAAGDPEQDPLRRKLVEGVLYTRRFVFTYHLVVFGAVLVLTALNWTGRAVQWRQRQASHPPWLTEFSDAHDANDAFENDTKTRLCPYLGSACERYHGDVSSSESSIFGGTASPLRKDLDGNEEMPLLHNAQPVTDYIPGPQNSVLSSIRAFLMSQPRPIPFFNKVLPTNGTTIAVLAFIALNIFYMLYHIKLEIYQSFVVADRFGLLFVANLPYLYILAAKNQPLKFLTGRSYESLNLFHRRLGELLCFQALLHVGGMIVAWYLIIRPNGFGLVRFLMLKVIVFGLIAFLAYEILYFTSLASFRQRWYGLFVGLHIFLQVVALVFVFLHHPAGRPYVGIALAIFLVDRLVYRISIRSTNVEARATIMEDDETVKLTAKIPLQDSDPKTEIFGNSITNGWEAADHVFISVPSLSRGHALQSHPFTIASRAPGSGGEREGEATLSLIIRAQSGFSASLLMRARSHNTIGLRLDGPYGSSHARNILDGTDLALIVAGGGGIAVAWPLVHYLLDQSCSSDTEMACRSVAGKQRIVLIWVIHKGEHLDWIGRKALTEVESRGVEIVVPRATEEIGRPDLKSMIKSLVSEAETSRLGTSSRGKNMKIGVVGSGPDSMCRLVRNSCAEMIRDGKTLDVTIKKFGW</sequence>
<organism evidence="10 11">
    <name type="scientific">Cudoniella acicularis</name>
    <dbReference type="NCBI Taxonomy" id="354080"/>
    <lineage>
        <taxon>Eukaryota</taxon>
        <taxon>Fungi</taxon>
        <taxon>Dikarya</taxon>
        <taxon>Ascomycota</taxon>
        <taxon>Pezizomycotina</taxon>
        <taxon>Leotiomycetes</taxon>
        <taxon>Helotiales</taxon>
        <taxon>Tricladiaceae</taxon>
        <taxon>Cudoniella</taxon>
    </lineage>
</organism>
<keyword evidence="5" id="KW-0406">Ion transport</keyword>
<dbReference type="CDD" id="cd06186">
    <property type="entry name" value="NOX_Duox_like_FAD_NADP"/>
    <property type="match status" value="1"/>
</dbReference>
<proteinExistence type="predicted"/>
<dbReference type="EMBL" id="JAAMPI010000732">
    <property type="protein sequence ID" value="KAF4629012.1"/>
    <property type="molecule type" value="Genomic_DNA"/>
</dbReference>
<keyword evidence="4 7" id="KW-1133">Transmembrane helix</keyword>
<dbReference type="InterPro" id="IPR039261">
    <property type="entry name" value="FNR_nucleotide-bd"/>
</dbReference>
<evidence type="ECO:0000256" key="5">
    <source>
        <dbReference type="ARBA" id="ARBA00023065"/>
    </source>
</evidence>
<name>A0A8H4RF85_9HELO</name>
<keyword evidence="11" id="KW-1185">Reference proteome</keyword>
<dbReference type="InterPro" id="IPR013112">
    <property type="entry name" value="FAD-bd_8"/>
</dbReference>
<evidence type="ECO:0000256" key="6">
    <source>
        <dbReference type="ARBA" id="ARBA00023136"/>
    </source>
</evidence>
<dbReference type="PANTHER" id="PTHR32361">
    <property type="entry name" value="FERRIC/CUPRIC REDUCTASE TRANSMEMBRANE COMPONENT"/>
    <property type="match status" value="1"/>
</dbReference>
<dbReference type="GO" id="GO:0005886">
    <property type="term" value="C:plasma membrane"/>
    <property type="evidence" value="ECO:0007669"/>
    <property type="project" value="TreeGrafter"/>
</dbReference>
<dbReference type="InterPro" id="IPR017927">
    <property type="entry name" value="FAD-bd_FR_type"/>
</dbReference>
<dbReference type="InterPro" id="IPR051410">
    <property type="entry name" value="Ferric/Cupric_Reductase"/>
</dbReference>
<feature type="transmembrane region" description="Helical" evidence="7">
    <location>
        <begin position="189"/>
        <end position="212"/>
    </location>
</feature>
<dbReference type="GO" id="GO:0000293">
    <property type="term" value="F:ferric-chelate reductase activity"/>
    <property type="evidence" value="ECO:0007669"/>
    <property type="project" value="TreeGrafter"/>
</dbReference>
<feature type="transmembrane region" description="Helical" evidence="7">
    <location>
        <begin position="296"/>
        <end position="319"/>
    </location>
</feature>
<feature type="domain" description="FAD-binding FR-type" evidence="9">
    <location>
        <begin position="377"/>
        <end position="504"/>
    </location>
</feature>
<evidence type="ECO:0000256" key="3">
    <source>
        <dbReference type="ARBA" id="ARBA00022692"/>
    </source>
</evidence>
<comment type="subcellular location">
    <subcellularLocation>
        <location evidence="1">Membrane</location>
        <topology evidence="1">Multi-pass membrane protein</topology>
    </subcellularLocation>
</comment>
<feature type="transmembrane region" description="Helical" evidence="7">
    <location>
        <begin position="218"/>
        <end position="241"/>
    </location>
</feature>
<feature type="transmembrane region" description="Helical" evidence="7">
    <location>
        <begin position="270"/>
        <end position="290"/>
    </location>
</feature>
<evidence type="ECO:0000256" key="8">
    <source>
        <dbReference type="SAM" id="SignalP"/>
    </source>
</evidence>
<dbReference type="Pfam" id="PF01794">
    <property type="entry name" value="Ferric_reduct"/>
    <property type="match status" value="1"/>
</dbReference>
<dbReference type="SFLD" id="SFLDG01168">
    <property type="entry name" value="Ferric_reductase_subgroup_(FRE"/>
    <property type="match status" value="1"/>
</dbReference>
<feature type="transmembrane region" description="Helical" evidence="7">
    <location>
        <begin position="331"/>
        <end position="352"/>
    </location>
</feature>
<dbReference type="GO" id="GO:0015677">
    <property type="term" value="P:copper ion import"/>
    <property type="evidence" value="ECO:0007669"/>
    <property type="project" value="TreeGrafter"/>
</dbReference>
<feature type="signal peptide" evidence="8">
    <location>
        <begin position="1"/>
        <end position="23"/>
    </location>
</feature>
<protein>
    <recommendedName>
        <fullName evidence="9">FAD-binding FR-type domain-containing protein</fullName>
    </recommendedName>
</protein>
<comment type="caution">
    <text evidence="10">The sequence shown here is derived from an EMBL/GenBank/DDBJ whole genome shotgun (WGS) entry which is preliminary data.</text>
</comment>
<evidence type="ECO:0000256" key="4">
    <source>
        <dbReference type="ARBA" id="ARBA00022989"/>
    </source>
</evidence>
<dbReference type="PROSITE" id="PS51384">
    <property type="entry name" value="FAD_FR"/>
    <property type="match status" value="1"/>
</dbReference>
<reference evidence="10 11" key="1">
    <citation type="submission" date="2020-03" db="EMBL/GenBank/DDBJ databases">
        <title>Draft Genome Sequence of Cudoniella acicularis.</title>
        <authorList>
            <person name="Buettner E."/>
            <person name="Kellner H."/>
        </authorList>
    </citation>
    <scope>NUCLEOTIDE SEQUENCE [LARGE SCALE GENOMIC DNA]</scope>
    <source>
        <strain evidence="10 11">DSM 108380</strain>
    </source>
</reference>
<evidence type="ECO:0000313" key="11">
    <source>
        <dbReference type="Proteomes" id="UP000566819"/>
    </source>
</evidence>
<dbReference type="Proteomes" id="UP000566819">
    <property type="component" value="Unassembled WGS sequence"/>
</dbReference>